<dbReference type="Pfam" id="PF13186">
    <property type="entry name" value="SPASM"/>
    <property type="match status" value="1"/>
</dbReference>
<dbReference type="KEGG" id="chya:V22_31050"/>
<evidence type="ECO:0000313" key="7">
    <source>
        <dbReference type="EMBL" id="QDT65843.1"/>
    </source>
</evidence>
<dbReference type="PANTHER" id="PTHR11228:SF7">
    <property type="entry name" value="PQQA PEPTIDE CYCLASE"/>
    <property type="match status" value="1"/>
</dbReference>
<sequence length="402" mass="45609">MKTLRRAFTFLRSWYHNQRRITDQPRFLTYTVTFGCNARCIMCDSWKMPTEGDLTTEEVGRIFDQLPQMDAVRLTGGEPFVRKDFPELYRLAEEKLDPVFIHITSNGFLTDRIVKFCEDRPKRIPLELLISIDGEGDKHNEIRGSSIAFKSAFKTLETLAARRKELNLKLAVNQTIVDADGIEHYRRLRELLKPLGVRHQMVMAYDVSATYNLERNIDVAPTALGEFSTFGEFTDDHVRELIAEIEADMPSLPFVERLAKKYYLRGIKNRLLGEGGVPNPKCVALNAHLRLFPNGDVPTCQFNSKIAGNLRDQSYEELWNSQLAEQQRNWVRACPGCWAECEVLPSAIYTLDLLKESILPGRPSKAKGVQQSEAFASAELIAPEDAKPNAPELVEISVGGED</sequence>
<reference evidence="7 8" key="1">
    <citation type="submission" date="2019-02" db="EMBL/GenBank/DDBJ databases">
        <title>Deep-cultivation of Planctomycetes and their phenomic and genomic characterization uncovers novel biology.</title>
        <authorList>
            <person name="Wiegand S."/>
            <person name="Jogler M."/>
            <person name="Boedeker C."/>
            <person name="Pinto D."/>
            <person name="Vollmers J."/>
            <person name="Rivas-Marin E."/>
            <person name="Kohn T."/>
            <person name="Peeters S.H."/>
            <person name="Heuer A."/>
            <person name="Rast P."/>
            <person name="Oberbeckmann S."/>
            <person name="Bunk B."/>
            <person name="Jeske O."/>
            <person name="Meyerdierks A."/>
            <person name="Storesund J.E."/>
            <person name="Kallscheuer N."/>
            <person name="Luecker S."/>
            <person name="Lage O.M."/>
            <person name="Pohl T."/>
            <person name="Merkel B.J."/>
            <person name="Hornburger P."/>
            <person name="Mueller R.-W."/>
            <person name="Bruemmer F."/>
            <person name="Labrenz M."/>
            <person name="Spormann A.M."/>
            <person name="Op den Camp H."/>
            <person name="Overmann J."/>
            <person name="Amann R."/>
            <person name="Jetten M.S.M."/>
            <person name="Mascher T."/>
            <person name="Medema M.H."/>
            <person name="Devos D.P."/>
            <person name="Kaster A.-K."/>
            <person name="Ovreas L."/>
            <person name="Rohde M."/>
            <person name="Galperin M.Y."/>
            <person name="Jogler C."/>
        </authorList>
    </citation>
    <scope>NUCLEOTIDE SEQUENCE [LARGE SCALE GENOMIC DNA]</scope>
    <source>
        <strain evidence="7 8">V22</strain>
    </source>
</reference>
<evidence type="ECO:0000256" key="3">
    <source>
        <dbReference type="ARBA" id="ARBA00022723"/>
    </source>
</evidence>
<evidence type="ECO:0000256" key="1">
    <source>
        <dbReference type="ARBA" id="ARBA00001966"/>
    </source>
</evidence>
<dbReference type="OrthoDB" id="7021155at2"/>
<dbReference type="AlphaFoldDB" id="A0A517TBU8"/>
<dbReference type="EMBL" id="CP036316">
    <property type="protein sequence ID" value="QDT65843.1"/>
    <property type="molecule type" value="Genomic_DNA"/>
</dbReference>
<comment type="cofactor">
    <cofactor evidence="1">
        <name>[4Fe-4S] cluster</name>
        <dbReference type="ChEBI" id="CHEBI:49883"/>
    </cofactor>
</comment>
<dbReference type="GO" id="GO:0046872">
    <property type="term" value="F:metal ion binding"/>
    <property type="evidence" value="ECO:0007669"/>
    <property type="project" value="UniProtKB-KW"/>
</dbReference>
<dbReference type="GO" id="GO:0051536">
    <property type="term" value="F:iron-sulfur cluster binding"/>
    <property type="evidence" value="ECO:0007669"/>
    <property type="project" value="UniProtKB-KW"/>
</dbReference>
<evidence type="ECO:0000256" key="4">
    <source>
        <dbReference type="ARBA" id="ARBA00023004"/>
    </source>
</evidence>
<evidence type="ECO:0000256" key="2">
    <source>
        <dbReference type="ARBA" id="ARBA00022691"/>
    </source>
</evidence>
<feature type="domain" description="Radical SAM core" evidence="6">
    <location>
        <begin position="21"/>
        <end position="239"/>
    </location>
</feature>
<dbReference type="Gene3D" id="3.20.20.70">
    <property type="entry name" value="Aldolase class I"/>
    <property type="match status" value="1"/>
</dbReference>
<organism evidence="7 8">
    <name type="scientific">Calycomorphotria hydatis</name>
    <dbReference type="NCBI Taxonomy" id="2528027"/>
    <lineage>
        <taxon>Bacteria</taxon>
        <taxon>Pseudomonadati</taxon>
        <taxon>Planctomycetota</taxon>
        <taxon>Planctomycetia</taxon>
        <taxon>Planctomycetales</taxon>
        <taxon>Planctomycetaceae</taxon>
        <taxon>Calycomorphotria</taxon>
    </lineage>
</organism>
<protein>
    <submittedName>
        <fullName evidence="7">Cyclic pyranopterin monophosphate synthase</fullName>
    </submittedName>
</protein>
<dbReference type="InterPro" id="IPR058240">
    <property type="entry name" value="rSAM_sf"/>
</dbReference>
<dbReference type="SFLD" id="SFLDG01067">
    <property type="entry name" value="SPASM/twitch_domain_containing"/>
    <property type="match status" value="1"/>
</dbReference>
<evidence type="ECO:0000256" key="5">
    <source>
        <dbReference type="ARBA" id="ARBA00023014"/>
    </source>
</evidence>
<dbReference type="Pfam" id="PF04055">
    <property type="entry name" value="Radical_SAM"/>
    <property type="match status" value="1"/>
</dbReference>
<dbReference type="CDD" id="cd21109">
    <property type="entry name" value="SPASM"/>
    <property type="match status" value="1"/>
</dbReference>
<dbReference type="InterPro" id="IPR050377">
    <property type="entry name" value="Radical_SAM_PqqE_MftC-like"/>
</dbReference>
<dbReference type="PANTHER" id="PTHR11228">
    <property type="entry name" value="RADICAL SAM DOMAIN PROTEIN"/>
    <property type="match status" value="1"/>
</dbReference>
<gene>
    <name evidence="7" type="primary">moaA_3</name>
    <name evidence="7" type="ORF">V22_31050</name>
</gene>
<dbReference type="Proteomes" id="UP000319976">
    <property type="component" value="Chromosome"/>
</dbReference>
<keyword evidence="2" id="KW-0949">S-adenosyl-L-methionine</keyword>
<keyword evidence="4" id="KW-0408">Iron</keyword>
<evidence type="ECO:0000313" key="8">
    <source>
        <dbReference type="Proteomes" id="UP000319976"/>
    </source>
</evidence>
<evidence type="ECO:0000259" key="6">
    <source>
        <dbReference type="PROSITE" id="PS51918"/>
    </source>
</evidence>
<keyword evidence="5" id="KW-0411">Iron-sulfur</keyword>
<proteinExistence type="predicted"/>
<dbReference type="InterPro" id="IPR023885">
    <property type="entry name" value="4Fe4S-binding_SPASM_dom"/>
</dbReference>
<dbReference type="GO" id="GO:0003824">
    <property type="term" value="F:catalytic activity"/>
    <property type="evidence" value="ECO:0007669"/>
    <property type="project" value="InterPro"/>
</dbReference>
<dbReference type="SUPFAM" id="SSF102114">
    <property type="entry name" value="Radical SAM enzymes"/>
    <property type="match status" value="1"/>
</dbReference>
<dbReference type="CDD" id="cd01335">
    <property type="entry name" value="Radical_SAM"/>
    <property type="match status" value="1"/>
</dbReference>
<keyword evidence="8" id="KW-1185">Reference proteome</keyword>
<dbReference type="InterPro" id="IPR013785">
    <property type="entry name" value="Aldolase_TIM"/>
</dbReference>
<accession>A0A517TBU8</accession>
<dbReference type="RefSeq" id="WP_145264446.1">
    <property type="nucleotide sequence ID" value="NZ_CP036316.1"/>
</dbReference>
<dbReference type="SFLD" id="SFLDS00029">
    <property type="entry name" value="Radical_SAM"/>
    <property type="match status" value="1"/>
</dbReference>
<dbReference type="PROSITE" id="PS51918">
    <property type="entry name" value="RADICAL_SAM"/>
    <property type="match status" value="1"/>
</dbReference>
<name>A0A517TBU8_9PLAN</name>
<dbReference type="InterPro" id="IPR007197">
    <property type="entry name" value="rSAM"/>
</dbReference>
<keyword evidence="3" id="KW-0479">Metal-binding</keyword>